<dbReference type="Proteomes" id="UP001055879">
    <property type="component" value="Linkage Group LG14"/>
</dbReference>
<proteinExistence type="predicted"/>
<gene>
    <name evidence="1" type="ORF">L6452_36812</name>
</gene>
<protein>
    <submittedName>
        <fullName evidence="1">Uncharacterized protein</fullName>
    </submittedName>
</protein>
<dbReference type="EMBL" id="CM042060">
    <property type="protein sequence ID" value="KAI3677546.1"/>
    <property type="molecule type" value="Genomic_DNA"/>
</dbReference>
<evidence type="ECO:0000313" key="2">
    <source>
        <dbReference type="Proteomes" id="UP001055879"/>
    </source>
</evidence>
<accession>A0ACB8Y0N2</accession>
<organism evidence="1 2">
    <name type="scientific">Arctium lappa</name>
    <name type="common">Greater burdock</name>
    <name type="synonym">Lappa major</name>
    <dbReference type="NCBI Taxonomy" id="4217"/>
    <lineage>
        <taxon>Eukaryota</taxon>
        <taxon>Viridiplantae</taxon>
        <taxon>Streptophyta</taxon>
        <taxon>Embryophyta</taxon>
        <taxon>Tracheophyta</taxon>
        <taxon>Spermatophyta</taxon>
        <taxon>Magnoliopsida</taxon>
        <taxon>eudicotyledons</taxon>
        <taxon>Gunneridae</taxon>
        <taxon>Pentapetalae</taxon>
        <taxon>asterids</taxon>
        <taxon>campanulids</taxon>
        <taxon>Asterales</taxon>
        <taxon>Asteraceae</taxon>
        <taxon>Carduoideae</taxon>
        <taxon>Cardueae</taxon>
        <taxon>Arctiinae</taxon>
        <taxon>Arctium</taxon>
    </lineage>
</organism>
<keyword evidence="2" id="KW-1185">Reference proteome</keyword>
<evidence type="ECO:0000313" key="1">
    <source>
        <dbReference type="EMBL" id="KAI3677546.1"/>
    </source>
</evidence>
<sequence length="202" mass="22985">MTENEVGTAAEERLRAELRKNLGVDLSQATISVQVDLGKRANRGLTSGATPISKFELVSRDMTVGLEILAYWHVNIFLWWVMLDRLPTCENLIKLKVDIEYALEVKPIFRTPYWERMSLVKFILSMEDEQLMGNVDNRVLDSPKEQLIAVANLAKRLLDAANEQLKAVANLAKRCLYLNGIPRPNMKDVATELEGIRTCWCH</sequence>
<reference evidence="2" key="1">
    <citation type="journal article" date="2022" name="Mol. Ecol. Resour.">
        <title>The genomes of chicory, endive, great burdock and yacon provide insights into Asteraceae palaeo-polyploidization history and plant inulin production.</title>
        <authorList>
            <person name="Fan W."/>
            <person name="Wang S."/>
            <person name="Wang H."/>
            <person name="Wang A."/>
            <person name="Jiang F."/>
            <person name="Liu H."/>
            <person name="Zhao H."/>
            <person name="Xu D."/>
            <person name="Zhang Y."/>
        </authorList>
    </citation>
    <scope>NUCLEOTIDE SEQUENCE [LARGE SCALE GENOMIC DNA]</scope>
    <source>
        <strain evidence="2">cv. Niubang</strain>
    </source>
</reference>
<comment type="caution">
    <text evidence="1">The sequence shown here is derived from an EMBL/GenBank/DDBJ whole genome shotgun (WGS) entry which is preliminary data.</text>
</comment>
<reference evidence="1 2" key="2">
    <citation type="journal article" date="2022" name="Mol. Ecol. Resour.">
        <title>The genomes of chicory, endive, great burdock and yacon provide insights into Asteraceae paleo-polyploidization history and plant inulin production.</title>
        <authorList>
            <person name="Fan W."/>
            <person name="Wang S."/>
            <person name="Wang H."/>
            <person name="Wang A."/>
            <person name="Jiang F."/>
            <person name="Liu H."/>
            <person name="Zhao H."/>
            <person name="Xu D."/>
            <person name="Zhang Y."/>
        </authorList>
    </citation>
    <scope>NUCLEOTIDE SEQUENCE [LARGE SCALE GENOMIC DNA]</scope>
    <source>
        <strain evidence="2">cv. Niubang</strain>
    </source>
</reference>
<name>A0ACB8Y0N2_ARCLA</name>